<feature type="compositionally biased region" description="Basic and acidic residues" evidence="5">
    <location>
        <begin position="56"/>
        <end position="66"/>
    </location>
</feature>
<dbReference type="AlphaFoldDB" id="A0A932FVT4"/>
<evidence type="ECO:0000256" key="1">
    <source>
        <dbReference type="ARBA" id="ARBA00022617"/>
    </source>
</evidence>
<accession>A0A932FVT4</accession>
<sequence>MIVAAVGLSSVSQVRAAGGDPAKGKGYYAQWCSPCHGENGKGDGMVAASLNPKPRNHTDDKLMSTRTDQDIFQTIKGGGVAVKKSPFMPSFGPPAPTNNWGATLNDQQIWDLVAFIRTLHRGSSSNHGSSK</sequence>
<feature type="domain" description="Cytochrome c" evidence="6">
    <location>
        <begin position="19"/>
        <end position="120"/>
    </location>
</feature>
<evidence type="ECO:0000256" key="3">
    <source>
        <dbReference type="ARBA" id="ARBA00023004"/>
    </source>
</evidence>
<reference evidence="7" key="1">
    <citation type="submission" date="2020-07" db="EMBL/GenBank/DDBJ databases">
        <title>Huge and variable diversity of episymbiotic CPR bacteria and DPANN archaea in groundwater ecosystems.</title>
        <authorList>
            <person name="He C.Y."/>
            <person name="Keren R."/>
            <person name="Whittaker M."/>
            <person name="Farag I.F."/>
            <person name="Doudna J."/>
            <person name="Cate J.H.D."/>
            <person name="Banfield J.F."/>
        </authorList>
    </citation>
    <scope>NUCLEOTIDE SEQUENCE</scope>
    <source>
        <strain evidence="7">NC_groundwater_672_Ag_B-0.1um_62_36</strain>
    </source>
</reference>
<dbReference type="PROSITE" id="PS51007">
    <property type="entry name" value="CYTC"/>
    <property type="match status" value="1"/>
</dbReference>
<keyword evidence="1 4" id="KW-0349">Heme</keyword>
<protein>
    <submittedName>
        <fullName evidence="7">Cytochrome c</fullName>
    </submittedName>
</protein>
<evidence type="ECO:0000256" key="4">
    <source>
        <dbReference type="PROSITE-ProRule" id="PRU00433"/>
    </source>
</evidence>
<dbReference type="Gene3D" id="1.10.760.10">
    <property type="entry name" value="Cytochrome c-like domain"/>
    <property type="match status" value="1"/>
</dbReference>
<dbReference type="EMBL" id="JACPRF010000073">
    <property type="protein sequence ID" value="MBI2875728.1"/>
    <property type="molecule type" value="Genomic_DNA"/>
</dbReference>
<dbReference type="GO" id="GO:0009055">
    <property type="term" value="F:electron transfer activity"/>
    <property type="evidence" value="ECO:0007669"/>
    <property type="project" value="InterPro"/>
</dbReference>
<organism evidence="7 8">
    <name type="scientific">Tectimicrobiota bacterium</name>
    <dbReference type="NCBI Taxonomy" id="2528274"/>
    <lineage>
        <taxon>Bacteria</taxon>
        <taxon>Pseudomonadati</taxon>
        <taxon>Nitrospinota/Tectimicrobiota group</taxon>
        <taxon>Candidatus Tectimicrobiota</taxon>
    </lineage>
</organism>
<evidence type="ECO:0000313" key="7">
    <source>
        <dbReference type="EMBL" id="MBI2875728.1"/>
    </source>
</evidence>
<comment type="caution">
    <text evidence="7">The sequence shown here is derived from an EMBL/GenBank/DDBJ whole genome shotgun (WGS) entry which is preliminary data.</text>
</comment>
<name>A0A932FVT4_UNCTE</name>
<dbReference type="GO" id="GO:0020037">
    <property type="term" value="F:heme binding"/>
    <property type="evidence" value="ECO:0007669"/>
    <property type="project" value="InterPro"/>
</dbReference>
<dbReference type="GO" id="GO:0046872">
    <property type="term" value="F:metal ion binding"/>
    <property type="evidence" value="ECO:0007669"/>
    <property type="project" value="UniProtKB-KW"/>
</dbReference>
<keyword evidence="3 4" id="KW-0408">Iron</keyword>
<evidence type="ECO:0000256" key="2">
    <source>
        <dbReference type="ARBA" id="ARBA00022723"/>
    </source>
</evidence>
<keyword evidence="2 4" id="KW-0479">Metal-binding</keyword>
<gene>
    <name evidence="7" type="ORF">HYY20_02470</name>
</gene>
<feature type="region of interest" description="Disordered" evidence="5">
    <location>
        <begin position="43"/>
        <end position="66"/>
    </location>
</feature>
<evidence type="ECO:0000313" key="8">
    <source>
        <dbReference type="Proteomes" id="UP000769766"/>
    </source>
</evidence>
<evidence type="ECO:0000259" key="6">
    <source>
        <dbReference type="PROSITE" id="PS51007"/>
    </source>
</evidence>
<dbReference type="Proteomes" id="UP000769766">
    <property type="component" value="Unassembled WGS sequence"/>
</dbReference>
<dbReference type="InterPro" id="IPR009056">
    <property type="entry name" value="Cyt_c-like_dom"/>
</dbReference>
<proteinExistence type="predicted"/>
<dbReference type="Pfam" id="PF00034">
    <property type="entry name" value="Cytochrom_C"/>
    <property type="match status" value="1"/>
</dbReference>
<dbReference type="InterPro" id="IPR036909">
    <property type="entry name" value="Cyt_c-like_dom_sf"/>
</dbReference>
<dbReference type="SUPFAM" id="SSF46626">
    <property type="entry name" value="Cytochrome c"/>
    <property type="match status" value="1"/>
</dbReference>
<evidence type="ECO:0000256" key="5">
    <source>
        <dbReference type="SAM" id="MobiDB-lite"/>
    </source>
</evidence>